<sequence length="114" mass="12405">MSFIYPRTISVRRPSAPSGRGAVGYQGLQASDESVIASGLAASIQESGTASRTDAGLPADAFSSTIWRIFIPQLPDGQLRNRDIIVDDQGRRFQVVAAYWNSLGYNARCHIMET</sequence>
<protein>
    <submittedName>
        <fullName evidence="1">Uncharacterized protein</fullName>
    </submittedName>
</protein>
<reference evidence="1" key="1">
    <citation type="journal article" date="2014" name="Int. J. Syst. Evol. Microbiol.">
        <title>Complete genome sequence of Corynebacterium casei LMG S-19264T (=DSM 44701T), isolated from a smear-ripened cheese.</title>
        <authorList>
            <consortium name="US DOE Joint Genome Institute (JGI-PGF)"/>
            <person name="Walter F."/>
            <person name="Albersmeier A."/>
            <person name="Kalinowski J."/>
            <person name="Ruckert C."/>
        </authorList>
    </citation>
    <scope>NUCLEOTIDE SEQUENCE</scope>
    <source>
        <strain evidence="1">CGMCC 1.12214</strain>
    </source>
</reference>
<proteinExistence type="predicted"/>
<name>A0A917I684_9HYPH</name>
<organism evidence="1 2">
    <name type="scientific">Alsobacter metallidurans</name>
    <dbReference type="NCBI Taxonomy" id="340221"/>
    <lineage>
        <taxon>Bacteria</taxon>
        <taxon>Pseudomonadati</taxon>
        <taxon>Pseudomonadota</taxon>
        <taxon>Alphaproteobacteria</taxon>
        <taxon>Hyphomicrobiales</taxon>
        <taxon>Alsobacteraceae</taxon>
        <taxon>Alsobacter</taxon>
    </lineage>
</organism>
<dbReference type="Proteomes" id="UP000603912">
    <property type="component" value="Unassembled WGS sequence"/>
</dbReference>
<keyword evidence="2" id="KW-1185">Reference proteome</keyword>
<reference evidence="1" key="2">
    <citation type="submission" date="2020-09" db="EMBL/GenBank/DDBJ databases">
        <authorList>
            <person name="Sun Q."/>
            <person name="Zhou Y."/>
        </authorList>
    </citation>
    <scope>NUCLEOTIDE SEQUENCE</scope>
    <source>
        <strain evidence="1">CGMCC 1.12214</strain>
    </source>
</reference>
<gene>
    <name evidence="1" type="ORF">GCM10007036_14370</name>
</gene>
<dbReference type="RefSeq" id="WP_188516972.1">
    <property type="nucleotide sequence ID" value="NZ_BMES01000001.1"/>
</dbReference>
<dbReference type="EMBL" id="BMES01000001">
    <property type="protein sequence ID" value="GGH14813.1"/>
    <property type="molecule type" value="Genomic_DNA"/>
</dbReference>
<comment type="caution">
    <text evidence="1">The sequence shown here is derived from an EMBL/GenBank/DDBJ whole genome shotgun (WGS) entry which is preliminary data.</text>
</comment>
<dbReference type="AlphaFoldDB" id="A0A917I684"/>
<evidence type="ECO:0000313" key="1">
    <source>
        <dbReference type="EMBL" id="GGH14813.1"/>
    </source>
</evidence>
<evidence type="ECO:0000313" key="2">
    <source>
        <dbReference type="Proteomes" id="UP000603912"/>
    </source>
</evidence>
<accession>A0A917I684</accession>